<dbReference type="RefSeq" id="WP_071551363.1">
    <property type="nucleotide sequence ID" value="NZ_CP017886.1"/>
</dbReference>
<proteinExistence type="predicted"/>
<dbReference type="Proteomes" id="UP000182567">
    <property type="component" value="Chromosome"/>
</dbReference>
<accession>A0A1J0EH98</accession>
<organism evidence="1 2">
    <name type="scientific">Pseudomonas frederiksbergensis</name>
    <dbReference type="NCBI Taxonomy" id="104087"/>
    <lineage>
        <taxon>Bacteria</taxon>
        <taxon>Pseudomonadati</taxon>
        <taxon>Pseudomonadota</taxon>
        <taxon>Gammaproteobacteria</taxon>
        <taxon>Pseudomonadales</taxon>
        <taxon>Pseudomonadaceae</taxon>
        <taxon>Pseudomonas</taxon>
    </lineage>
</organism>
<name>A0A1J0EH98_9PSED</name>
<reference evidence="2" key="1">
    <citation type="submission" date="2016-10" db="EMBL/GenBank/DDBJ databases">
        <title>Pseudomonas frederiksbergensis ERGS4:02 complete genome.</title>
        <authorList>
            <person name="Kumar R."/>
            <person name="Acharya V."/>
            <person name="Singh D."/>
        </authorList>
    </citation>
    <scope>NUCLEOTIDE SEQUENCE [LARGE SCALE GENOMIC DNA]</scope>
    <source>
        <strain evidence="2">ERGS4:02</strain>
    </source>
</reference>
<protein>
    <submittedName>
        <fullName evidence="1">Uncharacterized protein</fullName>
    </submittedName>
</protein>
<dbReference type="EMBL" id="CP017886">
    <property type="protein sequence ID" value="APC15414.1"/>
    <property type="molecule type" value="Genomic_DNA"/>
</dbReference>
<evidence type="ECO:0000313" key="1">
    <source>
        <dbReference type="EMBL" id="APC15414.1"/>
    </source>
</evidence>
<sequence length="96" mass="11110">MRYIKLMADYQCHPLWDISPDEYGDIDPSTLPISKELKCRLAKWACLYDETLDFDCPQNSGFKTEELEVEFKREGRLLVDCLQSELGADFVVTAKI</sequence>
<dbReference type="OrthoDB" id="1150977at2"/>
<dbReference type="GeneID" id="46907895"/>
<evidence type="ECO:0000313" key="2">
    <source>
        <dbReference type="Proteomes" id="UP000182567"/>
    </source>
</evidence>
<gene>
    <name evidence="1" type="ORF">BLL42_06620</name>
</gene>
<dbReference type="AlphaFoldDB" id="A0A1J0EH98"/>